<accession>A0A1I5F8F7</accession>
<dbReference type="Pfam" id="PF00266">
    <property type="entry name" value="Aminotran_5"/>
    <property type="match status" value="1"/>
</dbReference>
<keyword evidence="10" id="KW-0664">Pyridoxine biosynthesis</keyword>
<dbReference type="PANTHER" id="PTHR21152">
    <property type="entry name" value="AMINOTRANSFERASE CLASS V"/>
    <property type="match status" value="1"/>
</dbReference>
<dbReference type="Gene3D" id="3.90.1150.10">
    <property type="entry name" value="Aspartate Aminotransferase, domain 1"/>
    <property type="match status" value="1"/>
</dbReference>
<comment type="cofactor">
    <cofactor evidence="1">
        <name>pyridoxal 5'-phosphate</name>
        <dbReference type="ChEBI" id="CHEBI:597326"/>
    </cofactor>
</comment>
<organism evidence="16 17">
    <name type="scientific">Algoriphagus ornithinivorans</name>
    <dbReference type="NCBI Taxonomy" id="226506"/>
    <lineage>
        <taxon>Bacteria</taxon>
        <taxon>Pseudomonadati</taxon>
        <taxon>Bacteroidota</taxon>
        <taxon>Cytophagia</taxon>
        <taxon>Cytophagales</taxon>
        <taxon>Cyclobacteriaceae</taxon>
        <taxon>Algoriphagus</taxon>
    </lineage>
</organism>
<dbReference type="GO" id="GO:0008615">
    <property type="term" value="P:pyridoxine biosynthetic process"/>
    <property type="evidence" value="ECO:0007669"/>
    <property type="project" value="UniProtKB-KW"/>
</dbReference>
<dbReference type="EMBL" id="FOVW01000004">
    <property type="protein sequence ID" value="SFO20028.1"/>
    <property type="molecule type" value="Genomic_DNA"/>
</dbReference>
<keyword evidence="17" id="KW-1185">Reference proteome</keyword>
<evidence type="ECO:0000256" key="9">
    <source>
        <dbReference type="ARBA" id="ARBA00022898"/>
    </source>
</evidence>
<keyword evidence="8 16" id="KW-0808">Transferase</keyword>
<dbReference type="RefSeq" id="WP_091652749.1">
    <property type="nucleotide sequence ID" value="NZ_FOVW01000004.1"/>
</dbReference>
<evidence type="ECO:0000256" key="1">
    <source>
        <dbReference type="ARBA" id="ARBA00001933"/>
    </source>
</evidence>
<dbReference type="Proteomes" id="UP000199564">
    <property type="component" value="Unassembled WGS sequence"/>
</dbReference>
<evidence type="ECO:0000256" key="8">
    <source>
        <dbReference type="ARBA" id="ARBA00022679"/>
    </source>
</evidence>
<evidence type="ECO:0000256" key="7">
    <source>
        <dbReference type="ARBA" id="ARBA00022605"/>
    </source>
</evidence>
<evidence type="ECO:0000256" key="13">
    <source>
        <dbReference type="ARBA" id="ARBA00047630"/>
    </source>
</evidence>
<keyword evidence="7" id="KW-0028">Amino-acid biosynthesis</keyword>
<evidence type="ECO:0000256" key="3">
    <source>
        <dbReference type="ARBA" id="ARBA00006904"/>
    </source>
</evidence>
<evidence type="ECO:0000256" key="2">
    <source>
        <dbReference type="ARBA" id="ARBA00005099"/>
    </source>
</evidence>
<name>A0A1I5F8F7_9BACT</name>
<dbReference type="InterPro" id="IPR015424">
    <property type="entry name" value="PyrdxlP-dep_Trfase"/>
</dbReference>
<reference evidence="17" key="1">
    <citation type="submission" date="2016-10" db="EMBL/GenBank/DDBJ databases">
        <authorList>
            <person name="Varghese N."/>
            <person name="Submissions S."/>
        </authorList>
    </citation>
    <scope>NUCLEOTIDE SEQUENCE [LARGE SCALE GENOMIC DNA]</scope>
    <source>
        <strain evidence="17">DSM 15282</strain>
    </source>
</reference>
<feature type="domain" description="Aminotransferase class V" evidence="15">
    <location>
        <begin position="8"/>
        <end position="321"/>
    </location>
</feature>
<dbReference type="InterPro" id="IPR000192">
    <property type="entry name" value="Aminotrans_V_dom"/>
</dbReference>
<evidence type="ECO:0000259" key="15">
    <source>
        <dbReference type="Pfam" id="PF00266"/>
    </source>
</evidence>
<evidence type="ECO:0000313" key="17">
    <source>
        <dbReference type="Proteomes" id="UP000199564"/>
    </source>
</evidence>
<dbReference type="PIRSF" id="PIRSF000525">
    <property type="entry name" value="SerC"/>
    <property type="match status" value="1"/>
</dbReference>
<dbReference type="InterPro" id="IPR022278">
    <property type="entry name" value="Pser_aminoTfrase"/>
</dbReference>
<evidence type="ECO:0000256" key="6">
    <source>
        <dbReference type="ARBA" id="ARBA00022576"/>
    </source>
</evidence>
<dbReference type="UniPathway" id="UPA00135">
    <property type="reaction ID" value="UER00197"/>
</dbReference>
<dbReference type="Gene3D" id="3.40.640.10">
    <property type="entry name" value="Type I PLP-dependent aspartate aminotransferase-like (Major domain)"/>
    <property type="match status" value="1"/>
</dbReference>
<gene>
    <name evidence="16" type="ORF">SAMN04488519_104264</name>
</gene>
<keyword evidence="9" id="KW-0663">Pyridoxal phosphate</keyword>
<evidence type="ECO:0000256" key="5">
    <source>
        <dbReference type="ARBA" id="ARBA00022490"/>
    </source>
</evidence>
<proteinExistence type="inferred from homology"/>
<evidence type="ECO:0000256" key="11">
    <source>
        <dbReference type="ARBA" id="ARBA00023299"/>
    </source>
</evidence>
<dbReference type="GO" id="GO:0004648">
    <property type="term" value="F:O-phospho-L-serine:2-oxoglutarate aminotransferase activity"/>
    <property type="evidence" value="ECO:0007669"/>
    <property type="project" value="UniProtKB-EC"/>
</dbReference>
<comment type="catalytic activity">
    <reaction evidence="13">
        <text>4-(phosphooxy)-L-threonine + 2-oxoglutarate = (R)-3-hydroxy-2-oxo-4-phosphooxybutanoate + L-glutamate</text>
        <dbReference type="Rhea" id="RHEA:16573"/>
        <dbReference type="ChEBI" id="CHEBI:16810"/>
        <dbReference type="ChEBI" id="CHEBI:29985"/>
        <dbReference type="ChEBI" id="CHEBI:58452"/>
        <dbReference type="ChEBI" id="CHEBI:58538"/>
        <dbReference type="EC" id="2.6.1.52"/>
    </reaction>
</comment>
<evidence type="ECO:0000256" key="4">
    <source>
        <dbReference type="ARBA" id="ARBA00013030"/>
    </source>
</evidence>
<evidence type="ECO:0000256" key="14">
    <source>
        <dbReference type="ARBA" id="ARBA00049007"/>
    </source>
</evidence>
<comment type="similarity">
    <text evidence="3">Belongs to the class-V pyridoxal-phosphate-dependent aminotransferase family. SerC subfamily.</text>
</comment>
<dbReference type="InterPro" id="IPR015422">
    <property type="entry name" value="PyrdxlP-dep_Trfase_small"/>
</dbReference>
<sequence>MITFAAGPSKVYDSLPTYLQEAYQEGILSANHRSGAFMQLYQETESLMRQKLHMPEDYKLIFTSSATENWEIISQSIVERASFHIYSGSFGKKWIEFAKHIIPATDGLKIQANETVDAASLTISEGFDLIAITQNETSNGSQVRMEYLEEIREKYPEKLIAVDTTSSMAGIELDFSLGDIWYASVQKCFGLPAGLGVLILSPRAIAQTERKGEKGRYNSLSFMLENARSYQTHYTPNVLGIYLLNRVLQDMQEIQHIDQNLRRRMSQLEDCVAKTKTLRLLVDNQQARSTTVLGVTGLEDTISQVKKAAEKEGMQLGSGYGPLKPISFRIANFPAITDAEMEKLIAFLSQY</sequence>
<evidence type="ECO:0000256" key="12">
    <source>
        <dbReference type="ARBA" id="ARBA00031421"/>
    </source>
</evidence>
<dbReference type="InterPro" id="IPR015421">
    <property type="entry name" value="PyrdxlP-dep_Trfase_major"/>
</dbReference>
<dbReference type="GO" id="GO:0006564">
    <property type="term" value="P:L-serine biosynthetic process"/>
    <property type="evidence" value="ECO:0007669"/>
    <property type="project" value="UniProtKB-KW"/>
</dbReference>
<comment type="pathway">
    <text evidence="2">Amino-acid biosynthesis; L-serine biosynthesis; L-serine from 3-phospho-D-glycerate: step 2/3.</text>
</comment>
<keyword evidence="11" id="KW-0718">Serine biosynthesis</keyword>
<dbReference type="PANTHER" id="PTHR21152:SF40">
    <property type="entry name" value="ALANINE--GLYOXYLATE AMINOTRANSFERASE"/>
    <property type="match status" value="1"/>
</dbReference>
<dbReference type="GO" id="GO:0004760">
    <property type="term" value="F:L-serine-pyruvate transaminase activity"/>
    <property type="evidence" value="ECO:0007669"/>
    <property type="project" value="TreeGrafter"/>
</dbReference>
<dbReference type="SUPFAM" id="SSF53383">
    <property type="entry name" value="PLP-dependent transferases"/>
    <property type="match status" value="1"/>
</dbReference>
<comment type="catalytic activity">
    <reaction evidence="14">
        <text>O-phospho-L-serine + 2-oxoglutarate = 3-phosphooxypyruvate + L-glutamate</text>
        <dbReference type="Rhea" id="RHEA:14329"/>
        <dbReference type="ChEBI" id="CHEBI:16810"/>
        <dbReference type="ChEBI" id="CHEBI:18110"/>
        <dbReference type="ChEBI" id="CHEBI:29985"/>
        <dbReference type="ChEBI" id="CHEBI:57524"/>
        <dbReference type="EC" id="2.6.1.52"/>
    </reaction>
</comment>
<protein>
    <recommendedName>
        <fullName evidence="4">phosphoserine transaminase</fullName>
        <ecNumber evidence="4">2.6.1.52</ecNumber>
    </recommendedName>
    <alternativeName>
        <fullName evidence="12">Phosphohydroxythreonine aminotransferase</fullName>
    </alternativeName>
</protein>
<keyword evidence="5" id="KW-0963">Cytoplasm</keyword>
<dbReference type="EC" id="2.6.1.52" evidence="4"/>
<dbReference type="STRING" id="226506.SAMN04488519_104264"/>
<keyword evidence="6 16" id="KW-0032">Aminotransferase</keyword>
<dbReference type="GO" id="GO:0019265">
    <property type="term" value="P:glycine biosynthetic process, by transamination of glyoxylate"/>
    <property type="evidence" value="ECO:0007669"/>
    <property type="project" value="TreeGrafter"/>
</dbReference>
<evidence type="ECO:0000313" key="16">
    <source>
        <dbReference type="EMBL" id="SFO20028.1"/>
    </source>
</evidence>
<dbReference type="AlphaFoldDB" id="A0A1I5F8F7"/>
<dbReference type="GO" id="GO:0008453">
    <property type="term" value="F:alanine-glyoxylate transaminase activity"/>
    <property type="evidence" value="ECO:0007669"/>
    <property type="project" value="TreeGrafter"/>
</dbReference>
<evidence type="ECO:0000256" key="10">
    <source>
        <dbReference type="ARBA" id="ARBA00023096"/>
    </source>
</evidence>